<dbReference type="RefSeq" id="WP_274999932.1">
    <property type="nucleotide sequence ID" value="NZ_CP118677.1"/>
</dbReference>
<dbReference type="AlphaFoldDB" id="A0AAJ5RXM2"/>
<dbReference type="Proteomes" id="UP001217631">
    <property type="component" value="Chromosome"/>
</dbReference>
<dbReference type="Gene3D" id="3.30.420.240">
    <property type="match status" value="1"/>
</dbReference>
<evidence type="ECO:0000313" key="2">
    <source>
        <dbReference type="Proteomes" id="UP001217631"/>
    </source>
</evidence>
<evidence type="ECO:0000313" key="1">
    <source>
        <dbReference type="EMBL" id="WEA18922.1"/>
    </source>
</evidence>
<dbReference type="EMBL" id="CP118677">
    <property type="protein sequence ID" value="WEA18922.1"/>
    <property type="molecule type" value="Genomic_DNA"/>
</dbReference>
<proteinExistence type="predicted"/>
<reference evidence="1" key="1">
    <citation type="submission" date="2023-02" db="EMBL/GenBank/DDBJ databases">
        <title>tmexCD-toprJ-like cluster.</title>
        <authorList>
            <person name="Gao X."/>
            <person name="Wang C."/>
            <person name="Liu J."/>
        </authorList>
    </citation>
    <scope>NUCLEOTIDE SEQUENCE</scope>
    <source>
        <strain evidence="1">GDW21C697WI</strain>
    </source>
</reference>
<dbReference type="InterPro" id="IPR012036">
    <property type="entry name" value="Phage_Mu_Gp28"/>
</dbReference>
<sequence>MTHALNPLTQALRPEIESTTPVVLLPYQQKWIGIRAPLKVGEKSRRIGLTWAEAADNVLVAAASKSAKGQTVYYLGYNQDMTVEYIQACAMWARAFDYAAGEIEEGIWPDEDKEKHIKTYTIVFPSGHRIVALTSRPSNLRGRQGVVVIDEAAFHQDLAELLKAALALLIWGGEVHVISTHDGTENAFNELLEEIRAGKRKGHLFRCTFNEAVAEGLYHRVCMRRGIPHIQEEEDAWVADVYSFYGDAATEELDCVPSQGGGAYLSLALVETRTSRDSPVLRLKYPQGYETAPEHIRMAESLEWCERELLPLLKALPTNVQSFYGMDFARSGDLSVFWPLLKEQNLRKRTPFVLEMRNVPFKQQEQILFYIVRRLPNFLKGAHDARGNGQQIAESAAVEFGFNRIEQVMLTEGWYRDNMPPFKAALEDDTLYGIPADKDVTGDIRAFRVVKGVARIPEQRTTEKGGDKRHGDAGVALVLGDFASRQEVEIFEYHRVAPSAQHDRQVKRGAGWRSGKGIW</sequence>
<protein>
    <recommendedName>
        <fullName evidence="3">Mu-like prophage FluMu protein gp28</fullName>
    </recommendedName>
</protein>
<dbReference type="InterPro" id="IPR027417">
    <property type="entry name" value="P-loop_NTPase"/>
</dbReference>
<gene>
    <name evidence="1" type="ORF">PWA60_16640</name>
</gene>
<evidence type="ECO:0008006" key="3">
    <source>
        <dbReference type="Google" id="ProtNLM"/>
    </source>
</evidence>
<name>A0AAJ5RXM2_9PSED</name>
<dbReference type="Gene3D" id="3.40.50.300">
    <property type="entry name" value="P-loop containing nucleotide triphosphate hydrolases"/>
    <property type="match status" value="1"/>
</dbReference>
<dbReference type="PIRSF" id="PIRSF007056">
    <property type="entry name" value="UCP007056"/>
    <property type="match status" value="1"/>
</dbReference>
<accession>A0AAJ5RXM2</accession>
<organism evidence="1 2">
    <name type="scientific">Pseudomonas juntendi</name>
    <dbReference type="NCBI Taxonomy" id="2666183"/>
    <lineage>
        <taxon>Bacteria</taxon>
        <taxon>Pseudomonadati</taxon>
        <taxon>Pseudomonadota</taxon>
        <taxon>Gammaproteobacteria</taxon>
        <taxon>Pseudomonadales</taxon>
        <taxon>Pseudomonadaceae</taxon>
        <taxon>Pseudomonas</taxon>
    </lineage>
</organism>